<evidence type="ECO:0000259" key="1">
    <source>
        <dbReference type="Pfam" id="PF06985"/>
    </source>
</evidence>
<dbReference type="Proteomes" id="UP000297245">
    <property type="component" value="Unassembled WGS sequence"/>
</dbReference>
<name>A0A4S8MGJ6_DENBC</name>
<protein>
    <recommendedName>
        <fullName evidence="1">Heterokaryon incompatibility domain-containing protein</fullName>
    </recommendedName>
</protein>
<dbReference type="InterPro" id="IPR010730">
    <property type="entry name" value="HET"/>
</dbReference>
<dbReference type="Pfam" id="PF06985">
    <property type="entry name" value="HET"/>
    <property type="match status" value="1"/>
</dbReference>
<dbReference type="EMBL" id="ML179092">
    <property type="protein sequence ID" value="THV01254.1"/>
    <property type="molecule type" value="Genomic_DNA"/>
</dbReference>
<feature type="domain" description="Heterokaryon incompatibility" evidence="1">
    <location>
        <begin position="62"/>
        <end position="159"/>
    </location>
</feature>
<evidence type="ECO:0000313" key="3">
    <source>
        <dbReference type="Proteomes" id="UP000297245"/>
    </source>
</evidence>
<evidence type="ECO:0000313" key="2">
    <source>
        <dbReference type="EMBL" id="THV01254.1"/>
    </source>
</evidence>
<proteinExistence type="predicted"/>
<dbReference type="AlphaFoldDB" id="A0A4S8MGJ6"/>
<sequence>MATYPLRCFRHDATHSITANSCIPPCTGNANLETDQQCPRRFIDTHSVRLVHFEGTEPVPHYAVLSHTWGEGDSEVTYADLDERPEEERTKKKPGYQKILNACAQARLNGLDLLWVDSCCVDDTDEMEVVEVREAVGLIYYYYQNSSVCYAHLDDMSDEPDSLAVLSHQQFGQSRWFARGWTLQELLAPPEVIFFDSNWINIGTRTELCTEISIATGIPEDIVRGSTSFRDVDVQERMSWSVLRKTTRSVDRAYCLFGILDVSIEPDYTEDLVTAITRLQEAFFERYPEKRSEFAGDGVDLLKMLTRRSHRARYN</sequence>
<reference evidence="2 3" key="1">
    <citation type="journal article" date="2019" name="Nat. Ecol. Evol.">
        <title>Megaphylogeny resolves global patterns of mushroom evolution.</title>
        <authorList>
            <person name="Varga T."/>
            <person name="Krizsan K."/>
            <person name="Foldi C."/>
            <person name="Dima B."/>
            <person name="Sanchez-Garcia M."/>
            <person name="Sanchez-Ramirez S."/>
            <person name="Szollosi G.J."/>
            <person name="Szarkandi J.G."/>
            <person name="Papp V."/>
            <person name="Albert L."/>
            <person name="Andreopoulos W."/>
            <person name="Angelini C."/>
            <person name="Antonin V."/>
            <person name="Barry K.W."/>
            <person name="Bougher N.L."/>
            <person name="Buchanan P."/>
            <person name="Buyck B."/>
            <person name="Bense V."/>
            <person name="Catcheside P."/>
            <person name="Chovatia M."/>
            <person name="Cooper J."/>
            <person name="Damon W."/>
            <person name="Desjardin D."/>
            <person name="Finy P."/>
            <person name="Geml J."/>
            <person name="Haridas S."/>
            <person name="Hughes K."/>
            <person name="Justo A."/>
            <person name="Karasinski D."/>
            <person name="Kautmanova I."/>
            <person name="Kiss B."/>
            <person name="Kocsube S."/>
            <person name="Kotiranta H."/>
            <person name="LaButti K.M."/>
            <person name="Lechner B.E."/>
            <person name="Liimatainen K."/>
            <person name="Lipzen A."/>
            <person name="Lukacs Z."/>
            <person name="Mihaltcheva S."/>
            <person name="Morgado L.N."/>
            <person name="Niskanen T."/>
            <person name="Noordeloos M.E."/>
            <person name="Ohm R.A."/>
            <person name="Ortiz-Santana B."/>
            <person name="Ovrebo C."/>
            <person name="Racz N."/>
            <person name="Riley R."/>
            <person name="Savchenko A."/>
            <person name="Shiryaev A."/>
            <person name="Soop K."/>
            <person name="Spirin V."/>
            <person name="Szebenyi C."/>
            <person name="Tomsovsky M."/>
            <person name="Tulloss R.E."/>
            <person name="Uehling J."/>
            <person name="Grigoriev I.V."/>
            <person name="Vagvolgyi C."/>
            <person name="Papp T."/>
            <person name="Martin F.M."/>
            <person name="Miettinen O."/>
            <person name="Hibbett D.S."/>
            <person name="Nagy L.G."/>
        </authorList>
    </citation>
    <scope>NUCLEOTIDE SEQUENCE [LARGE SCALE GENOMIC DNA]</scope>
    <source>
        <strain evidence="2 3">CBS 962.96</strain>
    </source>
</reference>
<gene>
    <name evidence="2" type="ORF">K435DRAFT_750421</name>
</gene>
<keyword evidence="3" id="KW-1185">Reference proteome</keyword>
<dbReference type="OrthoDB" id="674604at2759"/>
<organism evidence="2 3">
    <name type="scientific">Dendrothele bispora (strain CBS 962.96)</name>
    <dbReference type="NCBI Taxonomy" id="1314807"/>
    <lineage>
        <taxon>Eukaryota</taxon>
        <taxon>Fungi</taxon>
        <taxon>Dikarya</taxon>
        <taxon>Basidiomycota</taxon>
        <taxon>Agaricomycotina</taxon>
        <taxon>Agaricomycetes</taxon>
        <taxon>Agaricomycetidae</taxon>
        <taxon>Agaricales</taxon>
        <taxon>Agaricales incertae sedis</taxon>
        <taxon>Dendrothele</taxon>
    </lineage>
</organism>
<accession>A0A4S8MGJ6</accession>
<dbReference type="PANTHER" id="PTHR10622:SF10">
    <property type="entry name" value="HET DOMAIN-CONTAINING PROTEIN"/>
    <property type="match status" value="1"/>
</dbReference>
<dbReference type="PANTHER" id="PTHR10622">
    <property type="entry name" value="HET DOMAIN-CONTAINING PROTEIN"/>
    <property type="match status" value="1"/>
</dbReference>